<evidence type="ECO:0000256" key="1">
    <source>
        <dbReference type="SAM" id="MobiDB-lite"/>
    </source>
</evidence>
<protein>
    <submittedName>
        <fullName evidence="3">Uncharacterized protein</fullName>
    </submittedName>
</protein>
<feature type="region of interest" description="Disordered" evidence="1">
    <location>
        <begin position="1"/>
        <end position="31"/>
    </location>
</feature>
<evidence type="ECO:0000313" key="5">
    <source>
        <dbReference type="Proteomes" id="UP000814003"/>
    </source>
</evidence>
<dbReference type="EMBL" id="JAAQYP010000007">
    <property type="protein sequence ID" value="NNA94844.1"/>
    <property type="molecule type" value="Genomic_DNA"/>
</dbReference>
<gene>
    <name evidence="2" type="ORF">GIW56_06175</name>
    <name evidence="3" type="ORF">HBO33_06655</name>
</gene>
<dbReference type="Proteomes" id="UP000542111">
    <property type="component" value="Unassembled WGS sequence"/>
</dbReference>
<proteinExistence type="predicted"/>
<sequence length="82" mass="8449">MSDSTISSRNLNPAFWQREGADSKMTKEEAEKATGMKFMTYSEMAGGKKPEAETGSASGGVQASAGVGDVSFSAGNSASISF</sequence>
<keyword evidence="5" id="KW-1185">Reference proteome</keyword>
<feature type="compositionally biased region" description="Polar residues" evidence="1">
    <location>
        <begin position="1"/>
        <end position="11"/>
    </location>
</feature>
<reference evidence="3 4" key="2">
    <citation type="journal article" date="2020" name="Front. Microbiol.">
        <title>Genetic Organization of the aprX-lipA2 Operon Affects the Proteolytic Potential of Pseudomonas Species in Milk.</title>
        <authorList>
            <person name="Maier C."/>
            <person name="Huptas C."/>
            <person name="von Neubeck M."/>
            <person name="Scherer S."/>
            <person name="Wenning M."/>
            <person name="Lucking G."/>
        </authorList>
    </citation>
    <scope>NUCLEOTIDE SEQUENCE [LARGE SCALE GENOMIC DNA]</scope>
    <source>
        <strain evidence="3 4">G4779</strain>
    </source>
</reference>
<evidence type="ECO:0000313" key="3">
    <source>
        <dbReference type="EMBL" id="NNA94844.1"/>
    </source>
</evidence>
<dbReference type="AlphaFoldDB" id="A0A7Y1MM92"/>
<organism evidence="3 4">
    <name type="scientific">Pseudomonas gessardii</name>
    <dbReference type="NCBI Taxonomy" id="78544"/>
    <lineage>
        <taxon>Bacteria</taxon>
        <taxon>Pseudomonadati</taxon>
        <taxon>Pseudomonadota</taxon>
        <taxon>Gammaproteobacteria</taxon>
        <taxon>Pseudomonadales</taxon>
        <taxon>Pseudomonadaceae</taxon>
        <taxon>Pseudomonas</taxon>
    </lineage>
</organism>
<name>A0A7Y1MM92_9PSED</name>
<dbReference type="Proteomes" id="UP000814003">
    <property type="component" value="Unassembled WGS sequence"/>
</dbReference>
<dbReference type="EMBL" id="WKED01000007">
    <property type="protein sequence ID" value="MCF5106419.1"/>
    <property type="molecule type" value="Genomic_DNA"/>
</dbReference>
<feature type="region of interest" description="Disordered" evidence="1">
    <location>
        <begin position="45"/>
        <end position="68"/>
    </location>
</feature>
<evidence type="ECO:0000313" key="4">
    <source>
        <dbReference type="Proteomes" id="UP000542111"/>
    </source>
</evidence>
<dbReference type="OrthoDB" id="7033355at2"/>
<reference evidence="2 5" key="1">
    <citation type="submission" date="2019-11" db="EMBL/GenBank/DDBJ databases">
        <title>Epiphytic Pseudomonas syringae from cherry orchards.</title>
        <authorList>
            <person name="Hulin M.T."/>
        </authorList>
    </citation>
    <scope>NUCLEOTIDE SEQUENCE [LARGE SCALE GENOMIC DNA]</scope>
    <source>
        <strain evidence="2 5">PA-6-5B</strain>
    </source>
</reference>
<feature type="compositionally biased region" description="Low complexity" evidence="1">
    <location>
        <begin position="55"/>
        <end position="68"/>
    </location>
</feature>
<feature type="compositionally biased region" description="Basic and acidic residues" evidence="1">
    <location>
        <begin position="19"/>
        <end position="31"/>
    </location>
</feature>
<evidence type="ECO:0000313" key="2">
    <source>
        <dbReference type="EMBL" id="MCF5106419.1"/>
    </source>
</evidence>
<accession>A0A7Y1MM92</accession>
<comment type="caution">
    <text evidence="3">The sequence shown here is derived from an EMBL/GenBank/DDBJ whole genome shotgun (WGS) entry which is preliminary data.</text>
</comment>
<dbReference type="RefSeq" id="WP_076962287.1">
    <property type="nucleotide sequence ID" value="NZ_CBCRYT010000020.1"/>
</dbReference>
<dbReference type="GeneID" id="70103154"/>